<gene>
    <name evidence="2" type="ORF">FD43_GL001128</name>
</gene>
<protein>
    <submittedName>
        <fullName evidence="2">Uncharacterized protein</fullName>
    </submittedName>
</protein>
<reference evidence="2 3" key="1">
    <citation type="journal article" date="2015" name="Genome Announc.">
        <title>Expanding the biotechnology potential of lactobacilli through comparative genomics of 213 strains and associated genera.</title>
        <authorList>
            <person name="Sun Z."/>
            <person name="Harris H.M."/>
            <person name="McCann A."/>
            <person name="Guo C."/>
            <person name="Argimon S."/>
            <person name="Zhang W."/>
            <person name="Yang X."/>
            <person name="Jeffery I.B."/>
            <person name="Cooney J.C."/>
            <person name="Kagawa T.F."/>
            <person name="Liu W."/>
            <person name="Song Y."/>
            <person name="Salvetti E."/>
            <person name="Wrobel A."/>
            <person name="Rasinkangas P."/>
            <person name="Parkhill J."/>
            <person name="Rea M.C."/>
            <person name="O'Sullivan O."/>
            <person name="Ritari J."/>
            <person name="Douillard F.P."/>
            <person name="Paul Ross R."/>
            <person name="Yang R."/>
            <person name="Briner A.E."/>
            <person name="Felis G.E."/>
            <person name="de Vos W.M."/>
            <person name="Barrangou R."/>
            <person name="Klaenhammer T.R."/>
            <person name="Caufield P.W."/>
            <person name="Cui Y."/>
            <person name="Zhang H."/>
            <person name="O'Toole P.W."/>
        </authorList>
    </citation>
    <scope>NUCLEOTIDE SEQUENCE [LARGE SCALE GENOMIC DNA]</scope>
    <source>
        <strain evidence="2 3">DSM 12361</strain>
    </source>
</reference>
<dbReference type="RefSeq" id="WP_155443265.1">
    <property type="nucleotide sequence ID" value="NZ_AZCK01000003.1"/>
</dbReference>
<comment type="caution">
    <text evidence="2">The sequence shown here is derived from an EMBL/GenBank/DDBJ whole genome shotgun (WGS) entry which is preliminary data.</text>
</comment>
<dbReference type="AlphaFoldDB" id="A0A0R1FR26"/>
<feature type="transmembrane region" description="Helical" evidence="1">
    <location>
        <begin position="30"/>
        <end position="50"/>
    </location>
</feature>
<sequence length="56" mass="6455">MKNIYTILMIVLLLINLALISNDILPHTTVGTIFHLVVIIALFVTVIMWIKDRHKK</sequence>
<evidence type="ECO:0000256" key="1">
    <source>
        <dbReference type="SAM" id="Phobius"/>
    </source>
</evidence>
<keyword evidence="1" id="KW-0812">Transmembrane</keyword>
<evidence type="ECO:0000313" key="2">
    <source>
        <dbReference type="EMBL" id="KRK24316.1"/>
    </source>
</evidence>
<proteinExistence type="predicted"/>
<accession>A0A0R1FR26</accession>
<dbReference type="EMBL" id="AZCK01000003">
    <property type="protein sequence ID" value="KRK24316.1"/>
    <property type="molecule type" value="Genomic_DNA"/>
</dbReference>
<keyword evidence="1" id="KW-0472">Membrane</keyword>
<keyword evidence="1" id="KW-1133">Transmembrane helix</keyword>
<dbReference type="GeneID" id="66348281"/>
<evidence type="ECO:0000313" key="3">
    <source>
        <dbReference type="Proteomes" id="UP000051794"/>
    </source>
</evidence>
<name>A0A0R1FR26_9LACO</name>
<organism evidence="2 3">
    <name type="scientific">Apilactobacillus kunkeei DSM 12361 = ATCC 700308</name>
    <dbReference type="NCBI Taxonomy" id="1423768"/>
    <lineage>
        <taxon>Bacteria</taxon>
        <taxon>Bacillati</taxon>
        <taxon>Bacillota</taxon>
        <taxon>Bacilli</taxon>
        <taxon>Lactobacillales</taxon>
        <taxon>Lactobacillaceae</taxon>
        <taxon>Apilactobacillus</taxon>
    </lineage>
</organism>
<dbReference type="PATRIC" id="fig|1423768.4.peg.1137"/>
<dbReference type="Proteomes" id="UP000051794">
    <property type="component" value="Unassembled WGS sequence"/>
</dbReference>